<comment type="catalytic activity">
    <reaction evidence="5">
        <text>guanosine(9) in tRNA + S-adenosyl-L-methionine = N(1)-methylguanosine(9) in tRNA + S-adenosyl-L-homocysteine + H(+)</text>
        <dbReference type="Rhea" id="RHEA:43156"/>
        <dbReference type="Rhea" id="RHEA-COMP:10367"/>
        <dbReference type="Rhea" id="RHEA-COMP:10368"/>
        <dbReference type="ChEBI" id="CHEBI:15378"/>
        <dbReference type="ChEBI" id="CHEBI:57856"/>
        <dbReference type="ChEBI" id="CHEBI:59789"/>
        <dbReference type="ChEBI" id="CHEBI:73542"/>
        <dbReference type="ChEBI" id="CHEBI:74269"/>
        <dbReference type="EC" id="2.1.1.221"/>
    </reaction>
</comment>
<comment type="caution">
    <text evidence="7">The sequence shown here is derived from an EMBL/GenBank/DDBJ whole genome shotgun (WGS) entry which is preliminary data.</text>
</comment>
<evidence type="ECO:0000256" key="2">
    <source>
        <dbReference type="ARBA" id="ARBA00022603"/>
    </source>
</evidence>
<accession>A0ABN9VJP3</accession>
<reference evidence="7" key="1">
    <citation type="submission" date="2023-10" db="EMBL/GenBank/DDBJ databases">
        <authorList>
            <person name="Chen Y."/>
            <person name="Shah S."/>
            <person name="Dougan E. K."/>
            <person name="Thang M."/>
            <person name="Chan C."/>
        </authorList>
    </citation>
    <scope>NUCLEOTIDE SEQUENCE [LARGE SCALE GENOMIC DNA]</scope>
</reference>
<dbReference type="InterPro" id="IPR007356">
    <property type="entry name" value="tRNA_m1G_MeTrfase_euk"/>
</dbReference>
<sequence>MRLWGGDRVRVVRLGAPPPDQAWPRATAAAAASQPYPGCLRPGDLPAPIPANPKWYARRQERRALARERADARRLDVGQSSGHAPELSTAEVADPERYTRYLDWRARRLEDQAARFRACTAGAPTLCVDCEWEPAMADRELHGLARTLMRCYGSNRRASRPFELVFSGIERGSRMDETLQRLANYGRWGPFARVSAQPYVGLFPGARLVYLSPDGDGVAEEHLGLSGGSAVLAANHVLDVALARRGGRSWREALEVYVPSRTRRRAGRLEAEKGGRAVSSAS</sequence>
<feature type="domain" description="SAM-dependent MTase TRM10-type" evidence="6">
    <location>
        <begin position="105"/>
        <end position="282"/>
    </location>
</feature>
<keyword evidence="3" id="KW-0808">Transferase</keyword>
<evidence type="ECO:0000256" key="3">
    <source>
        <dbReference type="ARBA" id="ARBA00022679"/>
    </source>
</evidence>
<name>A0ABN9VJP3_9DINO</name>
<dbReference type="Proteomes" id="UP001189429">
    <property type="component" value="Unassembled WGS sequence"/>
</dbReference>
<proteinExistence type="predicted"/>
<dbReference type="EMBL" id="CAUYUJ010017284">
    <property type="protein sequence ID" value="CAK0873487.1"/>
    <property type="molecule type" value="Genomic_DNA"/>
</dbReference>
<dbReference type="CDD" id="cd18089">
    <property type="entry name" value="SPOUT_Trm10-like"/>
    <property type="match status" value="1"/>
</dbReference>
<dbReference type="PROSITE" id="PS51675">
    <property type="entry name" value="SAM_MT_TRM10"/>
    <property type="match status" value="1"/>
</dbReference>
<keyword evidence="8" id="KW-1185">Reference proteome</keyword>
<dbReference type="PANTHER" id="PTHR13563">
    <property type="entry name" value="TRNA (GUANINE-9-) METHYLTRANSFERASE"/>
    <property type="match status" value="1"/>
</dbReference>
<feature type="non-terminal residue" evidence="7">
    <location>
        <position position="282"/>
    </location>
</feature>
<keyword evidence="2" id="KW-0489">Methyltransferase</keyword>
<dbReference type="InterPro" id="IPR038459">
    <property type="entry name" value="MT_TRM10-typ_sf"/>
</dbReference>
<dbReference type="InterPro" id="IPR028564">
    <property type="entry name" value="MT_TRM10-typ"/>
</dbReference>
<dbReference type="Gene3D" id="3.40.1280.30">
    <property type="match status" value="1"/>
</dbReference>
<evidence type="ECO:0000313" key="7">
    <source>
        <dbReference type="EMBL" id="CAK0873487.1"/>
    </source>
</evidence>
<evidence type="ECO:0000256" key="1">
    <source>
        <dbReference type="ARBA" id="ARBA00012797"/>
    </source>
</evidence>
<dbReference type="EC" id="2.1.1.221" evidence="1"/>
<protein>
    <recommendedName>
        <fullName evidence="1">tRNA (guanine(9)-N(1))-methyltransferase</fullName>
        <ecNumber evidence="1">2.1.1.221</ecNumber>
    </recommendedName>
</protein>
<gene>
    <name evidence="7" type="ORF">PCOR1329_LOCUS58693</name>
</gene>
<evidence type="ECO:0000259" key="6">
    <source>
        <dbReference type="PROSITE" id="PS51675"/>
    </source>
</evidence>
<evidence type="ECO:0000313" key="8">
    <source>
        <dbReference type="Proteomes" id="UP001189429"/>
    </source>
</evidence>
<organism evidence="7 8">
    <name type="scientific">Prorocentrum cordatum</name>
    <dbReference type="NCBI Taxonomy" id="2364126"/>
    <lineage>
        <taxon>Eukaryota</taxon>
        <taxon>Sar</taxon>
        <taxon>Alveolata</taxon>
        <taxon>Dinophyceae</taxon>
        <taxon>Prorocentrales</taxon>
        <taxon>Prorocentraceae</taxon>
        <taxon>Prorocentrum</taxon>
    </lineage>
</organism>
<evidence type="ECO:0000256" key="4">
    <source>
        <dbReference type="ARBA" id="ARBA00022691"/>
    </source>
</evidence>
<dbReference type="PANTHER" id="PTHR13563:SF13">
    <property type="entry name" value="TRNA METHYLTRANSFERASE 10 HOMOLOG A"/>
    <property type="match status" value="1"/>
</dbReference>
<evidence type="ECO:0000256" key="5">
    <source>
        <dbReference type="ARBA" id="ARBA00048434"/>
    </source>
</evidence>
<keyword evidence="4" id="KW-0949">S-adenosyl-L-methionine</keyword>